<keyword evidence="1" id="KW-0472">Membrane</keyword>
<organism evidence="2 3">
    <name type="scientific">Halolamina salifodinae</name>
    <dbReference type="NCBI Taxonomy" id="1202767"/>
    <lineage>
        <taxon>Archaea</taxon>
        <taxon>Methanobacteriati</taxon>
        <taxon>Methanobacteriota</taxon>
        <taxon>Stenosarchaea group</taxon>
        <taxon>Halobacteria</taxon>
        <taxon>Halobacteriales</taxon>
        <taxon>Haloferacaceae</taxon>
    </lineage>
</organism>
<dbReference type="OrthoDB" id="313454at2157"/>
<name>A0A8T4GZ44_9EURY</name>
<reference evidence="2" key="1">
    <citation type="submission" date="2021-03" db="EMBL/GenBank/DDBJ databases">
        <title>Genomic Encyclopedia of Type Strains, Phase IV (KMG-IV): sequencing the most valuable type-strain genomes for metagenomic binning, comparative biology and taxonomic classification.</title>
        <authorList>
            <person name="Goeker M."/>
        </authorList>
    </citation>
    <scope>NUCLEOTIDE SEQUENCE</scope>
    <source>
        <strain evidence="2">DSM 26232</strain>
    </source>
</reference>
<feature type="transmembrane region" description="Helical" evidence="1">
    <location>
        <begin position="105"/>
        <end position="131"/>
    </location>
</feature>
<dbReference type="EMBL" id="JAGGLC010000004">
    <property type="protein sequence ID" value="MBP1987562.1"/>
    <property type="molecule type" value="Genomic_DNA"/>
</dbReference>
<dbReference type="Proteomes" id="UP000823736">
    <property type="component" value="Unassembled WGS sequence"/>
</dbReference>
<feature type="transmembrane region" description="Helical" evidence="1">
    <location>
        <begin position="76"/>
        <end position="98"/>
    </location>
</feature>
<sequence length="135" mass="13768">MEPRDEADVLLFGRNPALSAQFARLAGGLFVLSLLAYLPVRYIGSVSPTDGAVTTVLALAMVTVAAVAAYSNDGLLPAVALAAGVGVGFYAPAILFELRNPGEAALWILAGGSLSSLMFGALGFAIGAGAWRLRS</sequence>
<gene>
    <name evidence="2" type="ORF">J2753_002063</name>
</gene>
<comment type="caution">
    <text evidence="2">The sequence shown here is derived from an EMBL/GenBank/DDBJ whole genome shotgun (WGS) entry which is preliminary data.</text>
</comment>
<proteinExistence type="predicted"/>
<feature type="transmembrane region" description="Helical" evidence="1">
    <location>
        <begin position="52"/>
        <end position="70"/>
    </location>
</feature>
<dbReference type="RefSeq" id="WP_209491891.1">
    <property type="nucleotide sequence ID" value="NZ_JAGGLC010000004.1"/>
</dbReference>
<dbReference type="AlphaFoldDB" id="A0A8T4GZ44"/>
<feature type="transmembrane region" description="Helical" evidence="1">
    <location>
        <begin position="20"/>
        <end position="40"/>
    </location>
</feature>
<evidence type="ECO:0000313" key="3">
    <source>
        <dbReference type="Proteomes" id="UP000823736"/>
    </source>
</evidence>
<keyword evidence="1" id="KW-1133">Transmembrane helix</keyword>
<keyword evidence="3" id="KW-1185">Reference proteome</keyword>
<evidence type="ECO:0000313" key="2">
    <source>
        <dbReference type="EMBL" id="MBP1987562.1"/>
    </source>
</evidence>
<keyword evidence="1" id="KW-0812">Transmembrane</keyword>
<accession>A0A8T4GZ44</accession>
<evidence type="ECO:0000256" key="1">
    <source>
        <dbReference type="SAM" id="Phobius"/>
    </source>
</evidence>
<protein>
    <submittedName>
        <fullName evidence="2">Uncharacterized protein</fullName>
    </submittedName>
</protein>